<feature type="transmembrane region" description="Helical" evidence="7">
    <location>
        <begin position="14"/>
        <end position="35"/>
    </location>
</feature>
<keyword evidence="4 7" id="KW-0812">Transmembrane</keyword>
<feature type="transmembrane region" description="Helical" evidence="7">
    <location>
        <begin position="172"/>
        <end position="193"/>
    </location>
</feature>
<dbReference type="RefSeq" id="WP_350242954.1">
    <property type="nucleotide sequence ID" value="NZ_CP158299.1"/>
</dbReference>
<organism evidence="9">
    <name type="scientific">Deinococcus sonorensis KR-87</name>
    <dbReference type="NCBI Taxonomy" id="694439"/>
    <lineage>
        <taxon>Bacteria</taxon>
        <taxon>Thermotogati</taxon>
        <taxon>Deinococcota</taxon>
        <taxon>Deinococci</taxon>
        <taxon>Deinococcales</taxon>
        <taxon>Deinococcaceae</taxon>
        <taxon>Deinococcus</taxon>
    </lineage>
</organism>
<evidence type="ECO:0000256" key="1">
    <source>
        <dbReference type="ARBA" id="ARBA00004651"/>
    </source>
</evidence>
<evidence type="ECO:0000256" key="3">
    <source>
        <dbReference type="ARBA" id="ARBA00022475"/>
    </source>
</evidence>
<dbReference type="InterPro" id="IPR032816">
    <property type="entry name" value="VTT_dom"/>
</dbReference>
<evidence type="ECO:0000256" key="5">
    <source>
        <dbReference type="ARBA" id="ARBA00022989"/>
    </source>
</evidence>
<accession>A0AAU7U953</accession>
<feature type="transmembrane region" description="Helical" evidence="7">
    <location>
        <begin position="140"/>
        <end position="160"/>
    </location>
</feature>
<dbReference type="PANTHER" id="PTHR30353">
    <property type="entry name" value="INNER MEMBRANE PROTEIN DEDA-RELATED"/>
    <property type="match status" value="1"/>
</dbReference>
<feature type="transmembrane region" description="Helical" evidence="7">
    <location>
        <begin position="55"/>
        <end position="77"/>
    </location>
</feature>
<comment type="similarity">
    <text evidence="2 7">Belongs to the DedA family.</text>
</comment>
<dbReference type="AlphaFoldDB" id="A0AAU7U953"/>
<evidence type="ECO:0000256" key="6">
    <source>
        <dbReference type="ARBA" id="ARBA00023136"/>
    </source>
</evidence>
<reference evidence="9" key="1">
    <citation type="submission" date="2024-06" db="EMBL/GenBank/DDBJ databases">
        <title>Draft Genome Sequence of Deinococcus sonorensis Type Strain KR-87, a Biofilm Producing Representative of the Genus Deinococcus.</title>
        <authorList>
            <person name="Boren L.S."/>
            <person name="Grosso R.A."/>
            <person name="Hugenberg-Cox A.N."/>
            <person name="Hill J.T.E."/>
            <person name="Albert C.M."/>
            <person name="Tuohy J.M."/>
        </authorList>
    </citation>
    <scope>NUCLEOTIDE SEQUENCE</scope>
    <source>
        <strain evidence="9">KR-87</strain>
    </source>
</reference>
<dbReference type="Pfam" id="PF09335">
    <property type="entry name" value="VTT_dom"/>
    <property type="match status" value="1"/>
</dbReference>
<keyword evidence="5 7" id="KW-1133">Transmembrane helix</keyword>
<gene>
    <name evidence="9" type="ORF">ABOD76_15940</name>
</gene>
<dbReference type="KEGG" id="dsc:ABOD76_15940"/>
<evidence type="ECO:0000256" key="4">
    <source>
        <dbReference type="ARBA" id="ARBA00022692"/>
    </source>
</evidence>
<comment type="subcellular location">
    <subcellularLocation>
        <location evidence="1 7">Cell membrane</location>
        <topology evidence="1 7">Multi-pass membrane protein</topology>
    </subcellularLocation>
</comment>
<keyword evidence="6 7" id="KW-0472">Membrane</keyword>
<feature type="domain" description="VTT" evidence="8">
    <location>
        <begin position="35"/>
        <end position="153"/>
    </location>
</feature>
<dbReference type="GO" id="GO:0005886">
    <property type="term" value="C:plasma membrane"/>
    <property type="evidence" value="ECO:0007669"/>
    <property type="project" value="UniProtKB-SubCell"/>
</dbReference>
<dbReference type="InterPro" id="IPR032818">
    <property type="entry name" value="DedA-like"/>
</dbReference>
<evidence type="ECO:0000256" key="2">
    <source>
        <dbReference type="ARBA" id="ARBA00010792"/>
    </source>
</evidence>
<proteinExistence type="inferred from homology"/>
<evidence type="ECO:0000256" key="7">
    <source>
        <dbReference type="RuleBase" id="RU367016"/>
    </source>
</evidence>
<protein>
    <submittedName>
        <fullName evidence="9">DedA family protein</fullName>
    </submittedName>
</protein>
<keyword evidence="3 7" id="KW-1003">Cell membrane</keyword>
<name>A0AAU7U953_9DEIO</name>
<dbReference type="EMBL" id="CP158299">
    <property type="protein sequence ID" value="XBV84917.1"/>
    <property type="molecule type" value="Genomic_DNA"/>
</dbReference>
<evidence type="ECO:0000259" key="8">
    <source>
        <dbReference type="Pfam" id="PF09335"/>
    </source>
</evidence>
<evidence type="ECO:0000313" key="9">
    <source>
        <dbReference type="EMBL" id="XBV84917.1"/>
    </source>
</evidence>
<sequence>MAFSLDPDYLIKTFSYVGMAGIVFAETGLLLGFFLPGDSLLIAAGLFAANGDLNLLLVMLVCAVAAFVGNTAGYWIGRRFGAGVFARVRFLKPEYVVQAREFFARHGNQTLVLSRFIPVIRTLVPTLAGTVGVDFRLFTIYNAVGAVLWSVSVPLAGFLLGKVIPKDILDKYILVVIAVVLVASLIPVGLEVLRRRRKSAT</sequence>
<dbReference type="PANTHER" id="PTHR30353:SF0">
    <property type="entry name" value="TRANSMEMBRANE PROTEIN"/>
    <property type="match status" value="1"/>
</dbReference>